<sequence length="189" mass="21765">MQPDVELDWGYLADLAGRVAHQIAEKWCVVEADDVKQEILVHALEERRHIESAYGDEALLRKIFWTAGVRYASRERAHYDLMDDTYFYTPDEARAALRSFLYTDDELAGMLGKRDDLLRCKVSDNLVSARIDATAGLKKLSLRYQDLAMRVYVYGLPPRDEAERKAANRAVDALTQAMNRHIRTRKNTE</sequence>
<proteinExistence type="predicted"/>
<dbReference type="RefSeq" id="WP_190129094.1">
    <property type="nucleotide sequence ID" value="NZ_BNBD01000003.1"/>
</dbReference>
<dbReference type="AlphaFoldDB" id="A0A919B2L9"/>
<protein>
    <submittedName>
        <fullName evidence="1">Uncharacterized protein</fullName>
    </submittedName>
</protein>
<organism evidence="1 2">
    <name type="scientific">Streptomyces mashuensis</name>
    <dbReference type="NCBI Taxonomy" id="33904"/>
    <lineage>
        <taxon>Bacteria</taxon>
        <taxon>Bacillati</taxon>
        <taxon>Actinomycetota</taxon>
        <taxon>Actinomycetes</taxon>
        <taxon>Kitasatosporales</taxon>
        <taxon>Streptomycetaceae</taxon>
        <taxon>Streptomyces</taxon>
    </lineage>
</organism>
<reference evidence="1" key="2">
    <citation type="submission" date="2020-09" db="EMBL/GenBank/DDBJ databases">
        <authorList>
            <person name="Sun Q."/>
            <person name="Ohkuma M."/>
        </authorList>
    </citation>
    <scope>NUCLEOTIDE SEQUENCE</scope>
    <source>
        <strain evidence="1">JCM 4059</strain>
    </source>
</reference>
<reference evidence="1" key="1">
    <citation type="journal article" date="2014" name="Int. J. Syst. Evol. Microbiol.">
        <title>Complete genome sequence of Corynebacterium casei LMG S-19264T (=DSM 44701T), isolated from a smear-ripened cheese.</title>
        <authorList>
            <consortium name="US DOE Joint Genome Institute (JGI-PGF)"/>
            <person name="Walter F."/>
            <person name="Albersmeier A."/>
            <person name="Kalinowski J."/>
            <person name="Ruckert C."/>
        </authorList>
    </citation>
    <scope>NUCLEOTIDE SEQUENCE</scope>
    <source>
        <strain evidence="1">JCM 4059</strain>
    </source>
</reference>
<dbReference type="EMBL" id="BNBD01000003">
    <property type="protein sequence ID" value="GHF38467.1"/>
    <property type="molecule type" value="Genomic_DNA"/>
</dbReference>
<accession>A0A919B2L9</accession>
<comment type="caution">
    <text evidence="1">The sequence shown here is derived from an EMBL/GenBank/DDBJ whole genome shotgun (WGS) entry which is preliminary data.</text>
</comment>
<gene>
    <name evidence="1" type="ORF">GCM10010218_19510</name>
</gene>
<name>A0A919B2L9_9ACTN</name>
<keyword evidence="2" id="KW-1185">Reference proteome</keyword>
<evidence type="ECO:0000313" key="2">
    <source>
        <dbReference type="Proteomes" id="UP000638313"/>
    </source>
</evidence>
<evidence type="ECO:0000313" key="1">
    <source>
        <dbReference type="EMBL" id="GHF38467.1"/>
    </source>
</evidence>
<dbReference type="Proteomes" id="UP000638313">
    <property type="component" value="Unassembled WGS sequence"/>
</dbReference>